<dbReference type="PANTHER" id="PTHR11461">
    <property type="entry name" value="SERINE PROTEASE INHIBITOR, SERPIN"/>
    <property type="match status" value="1"/>
</dbReference>
<dbReference type="Gene3D" id="2.30.39.10">
    <property type="entry name" value="Alpha-1-antitrypsin, domain 1"/>
    <property type="match status" value="1"/>
</dbReference>
<sequence>MDANLVSQSPMGAFGVNFYKAIGEQSGNLIASPLSAYFALAMVLMGARGKSESEMLRVLRLPAGLSAKNDIERLFSELTSHLNSMQQVELSLANRAFAAADIRIKPDYAKSLTKTFSSQIANVNFADPKTKNLINEWVEKVTKNKIRNLFKDDFDSATRLVLVNAVYFKGSWKNAFDKKLTSSQKFKTGGSSVQVQMMSHPRKTYMYRNLEEYNAQLLELPYKGGELSMVIILPNKDDGLAQLERSLGRADIAELLSKASNTSNVIFSMPKFKIETSLKLNAYLQKMGLVDIFTKGANLTGISEESLSVTTVVQKAFIEVNEEGTEAAASTGIGIGLTSVPNFTDFRCDHPFLYFVTFKRLFTLFGGRVMNPAA</sequence>
<gene>
    <name evidence="6" type="ORF">CLODIP_2_CD08298</name>
</gene>
<dbReference type="InterPro" id="IPR042178">
    <property type="entry name" value="Serpin_sf_1"/>
</dbReference>
<evidence type="ECO:0000313" key="7">
    <source>
        <dbReference type="Proteomes" id="UP000494165"/>
    </source>
</evidence>
<evidence type="ECO:0000256" key="1">
    <source>
        <dbReference type="ARBA" id="ARBA00009500"/>
    </source>
</evidence>
<dbReference type="Gene3D" id="3.30.497.10">
    <property type="entry name" value="Antithrombin, subunit I, domain 2"/>
    <property type="match status" value="1"/>
</dbReference>
<reference evidence="6 7" key="1">
    <citation type="submission" date="2020-04" db="EMBL/GenBank/DDBJ databases">
        <authorList>
            <person name="Alioto T."/>
            <person name="Alioto T."/>
            <person name="Gomez Garrido J."/>
        </authorList>
    </citation>
    <scope>NUCLEOTIDE SEQUENCE [LARGE SCALE GENOMIC DNA]</scope>
</reference>
<dbReference type="EMBL" id="CADEPI010000056">
    <property type="protein sequence ID" value="CAB3370921.1"/>
    <property type="molecule type" value="Genomic_DNA"/>
</dbReference>
<protein>
    <recommendedName>
        <fullName evidence="5">Serpin domain-containing protein</fullName>
    </recommendedName>
</protein>
<evidence type="ECO:0000256" key="4">
    <source>
        <dbReference type="RuleBase" id="RU000411"/>
    </source>
</evidence>
<dbReference type="SUPFAM" id="SSF56574">
    <property type="entry name" value="Serpins"/>
    <property type="match status" value="1"/>
</dbReference>
<dbReference type="InterPro" id="IPR036186">
    <property type="entry name" value="Serpin_sf"/>
</dbReference>
<name>A0A8S1CPX4_9INSE</name>
<organism evidence="6 7">
    <name type="scientific">Cloeon dipterum</name>
    <dbReference type="NCBI Taxonomy" id="197152"/>
    <lineage>
        <taxon>Eukaryota</taxon>
        <taxon>Metazoa</taxon>
        <taxon>Ecdysozoa</taxon>
        <taxon>Arthropoda</taxon>
        <taxon>Hexapoda</taxon>
        <taxon>Insecta</taxon>
        <taxon>Pterygota</taxon>
        <taxon>Palaeoptera</taxon>
        <taxon>Ephemeroptera</taxon>
        <taxon>Pisciforma</taxon>
        <taxon>Baetidae</taxon>
        <taxon>Cloeon</taxon>
    </lineage>
</organism>
<dbReference type="Pfam" id="PF00079">
    <property type="entry name" value="Serpin"/>
    <property type="match status" value="1"/>
</dbReference>
<dbReference type="PANTHER" id="PTHR11461:SF211">
    <property type="entry name" value="GH10112P-RELATED"/>
    <property type="match status" value="1"/>
</dbReference>
<dbReference type="CDD" id="cd19601">
    <property type="entry name" value="serpin42Da-like"/>
    <property type="match status" value="1"/>
</dbReference>
<accession>A0A8S1CPX4</accession>
<keyword evidence="3" id="KW-0722">Serine protease inhibitor</keyword>
<dbReference type="SMART" id="SM00093">
    <property type="entry name" value="SERPIN"/>
    <property type="match status" value="1"/>
</dbReference>
<evidence type="ECO:0000313" key="6">
    <source>
        <dbReference type="EMBL" id="CAB3370921.1"/>
    </source>
</evidence>
<keyword evidence="2" id="KW-0646">Protease inhibitor</keyword>
<dbReference type="InterPro" id="IPR023796">
    <property type="entry name" value="Serpin_dom"/>
</dbReference>
<dbReference type="Proteomes" id="UP000494165">
    <property type="component" value="Unassembled WGS sequence"/>
</dbReference>
<dbReference type="OrthoDB" id="671595at2759"/>
<evidence type="ECO:0000259" key="5">
    <source>
        <dbReference type="SMART" id="SM00093"/>
    </source>
</evidence>
<dbReference type="GO" id="GO:0005615">
    <property type="term" value="C:extracellular space"/>
    <property type="evidence" value="ECO:0007669"/>
    <property type="project" value="InterPro"/>
</dbReference>
<feature type="domain" description="Serpin" evidence="5">
    <location>
        <begin position="16"/>
        <end position="372"/>
    </location>
</feature>
<dbReference type="InterPro" id="IPR000215">
    <property type="entry name" value="Serpin_fam"/>
</dbReference>
<comment type="caution">
    <text evidence="6">The sequence shown here is derived from an EMBL/GenBank/DDBJ whole genome shotgun (WGS) entry which is preliminary data.</text>
</comment>
<dbReference type="InterPro" id="IPR042185">
    <property type="entry name" value="Serpin_sf_2"/>
</dbReference>
<evidence type="ECO:0000256" key="2">
    <source>
        <dbReference type="ARBA" id="ARBA00022690"/>
    </source>
</evidence>
<proteinExistence type="inferred from homology"/>
<dbReference type="PROSITE" id="PS00284">
    <property type="entry name" value="SERPIN"/>
    <property type="match status" value="1"/>
</dbReference>
<dbReference type="GO" id="GO:0004867">
    <property type="term" value="F:serine-type endopeptidase inhibitor activity"/>
    <property type="evidence" value="ECO:0007669"/>
    <property type="project" value="UniProtKB-KW"/>
</dbReference>
<dbReference type="AlphaFoldDB" id="A0A8S1CPX4"/>
<dbReference type="InterPro" id="IPR023795">
    <property type="entry name" value="Serpin_CS"/>
</dbReference>
<comment type="similarity">
    <text evidence="1 4">Belongs to the serpin family.</text>
</comment>
<evidence type="ECO:0000256" key="3">
    <source>
        <dbReference type="ARBA" id="ARBA00022900"/>
    </source>
</evidence>
<keyword evidence="7" id="KW-1185">Reference proteome</keyword>